<evidence type="ECO:0000256" key="4">
    <source>
        <dbReference type="ARBA" id="ARBA00023163"/>
    </source>
</evidence>
<evidence type="ECO:0000256" key="1">
    <source>
        <dbReference type="ARBA" id="ARBA00004123"/>
    </source>
</evidence>
<accession>A0A8E0RVN0</accession>
<dbReference type="PANTHER" id="PTHR15741:SF25">
    <property type="entry name" value="MAX-LIKE PROTEIN X"/>
    <property type="match status" value="1"/>
</dbReference>
<dbReference type="CDD" id="cd11388">
    <property type="entry name" value="bHLH_ScINO2_like"/>
    <property type="match status" value="1"/>
</dbReference>
<feature type="region of interest" description="Disordered" evidence="6">
    <location>
        <begin position="260"/>
        <end position="298"/>
    </location>
</feature>
<feature type="compositionally biased region" description="Low complexity" evidence="6">
    <location>
        <begin position="412"/>
        <end position="455"/>
    </location>
</feature>
<keyword evidence="5" id="KW-0539">Nucleus</keyword>
<gene>
    <name evidence="8" type="ORF">FBUS_06575</name>
</gene>
<comment type="subcellular location">
    <subcellularLocation>
        <location evidence="1">Nucleus</location>
    </subcellularLocation>
</comment>
<dbReference type="InterPro" id="IPR011598">
    <property type="entry name" value="bHLH_dom"/>
</dbReference>
<evidence type="ECO:0000313" key="8">
    <source>
        <dbReference type="EMBL" id="KAA0192169.1"/>
    </source>
</evidence>
<dbReference type="GO" id="GO:0000981">
    <property type="term" value="F:DNA-binding transcription factor activity, RNA polymerase II-specific"/>
    <property type="evidence" value="ECO:0007669"/>
    <property type="project" value="TreeGrafter"/>
</dbReference>
<dbReference type="SUPFAM" id="SSF47459">
    <property type="entry name" value="HLH, helix-loop-helix DNA-binding domain"/>
    <property type="match status" value="1"/>
</dbReference>
<dbReference type="GO" id="GO:0046983">
    <property type="term" value="F:protein dimerization activity"/>
    <property type="evidence" value="ECO:0007669"/>
    <property type="project" value="InterPro"/>
</dbReference>
<evidence type="ECO:0000256" key="2">
    <source>
        <dbReference type="ARBA" id="ARBA00023015"/>
    </source>
</evidence>
<dbReference type="InterPro" id="IPR036638">
    <property type="entry name" value="HLH_DNA-bd_sf"/>
</dbReference>
<name>A0A8E0RVN0_9TREM</name>
<dbReference type="Proteomes" id="UP000728185">
    <property type="component" value="Unassembled WGS sequence"/>
</dbReference>
<evidence type="ECO:0000259" key="7">
    <source>
        <dbReference type="PROSITE" id="PS50888"/>
    </source>
</evidence>
<dbReference type="OrthoDB" id="5778525at2759"/>
<feature type="domain" description="BHLH" evidence="7">
    <location>
        <begin position="38"/>
        <end position="95"/>
    </location>
</feature>
<protein>
    <submittedName>
        <fullName evidence="8">Max protein X</fullName>
    </submittedName>
</protein>
<dbReference type="EMBL" id="LUCM01005853">
    <property type="protein sequence ID" value="KAA0192169.1"/>
    <property type="molecule type" value="Genomic_DNA"/>
</dbReference>
<keyword evidence="9" id="KW-1185">Reference proteome</keyword>
<reference evidence="8" key="1">
    <citation type="submission" date="2019-05" db="EMBL/GenBank/DDBJ databases">
        <title>Annotation for the trematode Fasciolopsis buski.</title>
        <authorList>
            <person name="Choi Y.-J."/>
        </authorList>
    </citation>
    <scope>NUCLEOTIDE SEQUENCE</scope>
    <source>
        <strain evidence="8">HT</strain>
        <tissue evidence="8">Whole worm</tissue>
    </source>
</reference>
<keyword evidence="2" id="KW-0805">Transcription regulation</keyword>
<feature type="compositionally biased region" description="Low complexity" evidence="6">
    <location>
        <begin position="270"/>
        <end position="280"/>
    </location>
</feature>
<evidence type="ECO:0000256" key="5">
    <source>
        <dbReference type="ARBA" id="ARBA00023242"/>
    </source>
</evidence>
<dbReference type="SMART" id="SM00353">
    <property type="entry name" value="HLH"/>
    <property type="match status" value="1"/>
</dbReference>
<proteinExistence type="predicted"/>
<evidence type="ECO:0000313" key="9">
    <source>
        <dbReference type="Proteomes" id="UP000728185"/>
    </source>
</evidence>
<feature type="region of interest" description="Disordered" evidence="6">
    <location>
        <begin position="389"/>
        <end position="460"/>
    </location>
</feature>
<dbReference type="GO" id="GO:0005634">
    <property type="term" value="C:nucleus"/>
    <property type="evidence" value="ECO:0007669"/>
    <property type="project" value="UniProtKB-SubCell"/>
</dbReference>
<dbReference type="PANTHER" id="PTHR15741">
    <property type="entry name" value="BASIC HELIX-LOOP-HELIX ZIP TRANSCRIPTION FACTOR"/>
    <property type="match status" value="1"/>
</dbReference>
<evidence type="ECO:0000256" key="3">
    <source>
        <dbReference type="ARBA" id="ARBA00023125"/>
    </source>
</evidence>
<dbReference type="AlphaFoldDB" id="A0A8E0RVN0"/>
<keyword evidence="4" id="KW-0804">Transcription</keyword>
<dbReference type="Gene3D" id="4.10.280.10">
    <property type="entry name" value="Helix-loop-helix DNA-binding domain"/>
    <property type="match status" value="1"/>
</dbReference>
<dbReference type="InterPro" id="IPR052207">
    <property type="entry name" value="Max-like/E-box_TFs"/>
</dbReference>
<comment type="caution">
    <text evidence="8">The sequence shown here is derived from an EMBL/GenBank/DDBJ whole genome shotgun (WGS) entry which is preliminary data.</text>
</comment>
<dbReference type="GO" id="GO:0000978">
    <property type="term" value="F:RNA polymerase II cis-regulatory region sequence-specific DNA binding"/>
    <property type="evidence" value="ECO:0007669"/>
    <property type="project" value="TreeGrafter"/>
</dbReference>
<evidence type="ECO:0000256" key="6">
    <source>
        <dbReference type="SAM" id="MobiDB-lite"/>
    </source>
</evidence>
<keyword evidence="3" id="KW-0238">DNA-binding</keyword>
<dbReference type="Pfam" id="PF00010">
    <property type="entry name" value="HLH"/>
    <property type="match status" value="1"/>
</dbReference>
<organism evidence="8 9">
    <name type="scientific">Fasciolopsis buskii</name>
    <dbReference type="NCBI Taxonomy" id="27845"/>
    <lineage>
        <taxon>Eukaryota</taxon>
        <taxon>Metazoa</taxon>
        <taxon>Spiralia</taxon>
        <taxon>Lophotrochozoa</taxon>
        <taxon>Platyhelminthes</taxon>
        <taxon>Trematoda</taxon>
        <taxon>Digenea</taxon>
        <taxon>Plagiorchiida</taxon>
        <taxon>Echinostomata</taxon>
        <taxon>Echinostomatoidea</taxon>
        <taxon>Fasciolidae</taxon>
        <taxon>Fasciolopsis</taxon>
    </lineage>
</organism>
<sequence length="530" mass="58229">MKPAEGSGVYSSCIDTIYESDLDEENNSGTEAPAVLERRRKLHTEAEQRRRNSIKLGFQALFELVHPVKTGSHSSSMRMSKSTILLKSINAIEKTDRQIYQKMAEVKKLDLEVQTLRILNACYEKYAHRNSGTETEPVTPISEEMKLQVFQMFADTLFNSFDAMVKLAPLQEFSGSIINWIETSCKPEKLSQVMQFVLSCAFSGSPDPMDAHVTPPDNSARQIGNNAGTWISPSCSGDWTNQSASIIRCGRSSQDWLPIPSFGPATPMISPSSSSSASSSIQRYGTQHEVPTHDGTVPVNLDRSLVTLTDPTSPNNRSMKTDSSIHVYTINHLSGSVPQTLPPSDGCVSDMNLSTEQCSPSCFPSQTVNSDARFPMHNAAIKFDRDYPRSHSHTIAQPTGFISRLTGEETGNNHSTCSNSNNHPNLSGANNNHNGSTTTNNSPSSSIGNSNNSLNAPLTSLTSANNTQHQHQHVNSAETGSNFQPRFACTTESLGELSAATNRAFLEPRRSFQMEPSRLSDLRVRYKHFF</sequence>
<dbReference type="PROSITE" id="PS50888">
    <property type="entry name" value="BHLH"/>
    <property type="match status" value="1"/>
</dbReference>